<evidence type="ECO:0000313" key="2">
    <source>
        <dbReference type="EMBL" id="RCW64499.1"/>
    </source>
</evidence>
<dbReference type="CDD" id="cd03139">
    <property type="entry name" value="GATase1_PfpI_2"/>
    <property type="match status" value="1"/>
</dbReference>
<dbReference type="InterPro" id="IPR002818">
    <property type="entry name" value="DJ-1/PfpI"/>
</dbReference>
<name>A0A368X9V7_9BURK</name>
<gene>
    <name evidence="2" type="ORF">DES41_115123</name>
</gene>
<dbReference type="PANTHER" id="PTHR43130">
    <property type="entry name" value="ARAC-FAMILY TRANSCRIPTIONAL REGULATOR"/>
    <property type="match status" value="1"/>
</dbReference>
<organism evidence="2 3">
    <name type="scientific">Pseudorhodoferax soli</name>
    <dbReference type="NCBI Taxonomy" id="545864"/>
    <lineage>
        <taxon>Bacteria</taxon>
        <taxon>Pseudomonadati</taxon>
        <taxon>Pseudomonadota</taxon>
        <taxon>Betaproteobacteria</taxon>
        <taxon>Burkholderiales</taxon>
        <taxon>Comamonadaceae</taxon>
    </lineage>
</organism>
<sequence length="243" mass="26153">MAHRSDPYNSFMTNPLHIGFLVFPKVTQLDLTGPAQVLSRVPGATVHLAWKAREPLMTDVGFSLNPTTTFADSPQFDVLCVPGGAGVVEQLNDAETMAFLRDQGASARYVTSVCNGSLLLGAAGLLQGYRSTCHWMWRHYLTQFGAEPVAARVVRDRNRLSGGGVTSGIDFAFTLATELAGEEAARMIQLGLEYDPQPPLDSGSPEKAGAERVARARAVPAAWLRDVVEPQIAQAARRLASMA</sequence>
<dbReference type="GO" id="GO:0006355">
    <property type="term" value="P:regulation of DNA-templated transcription"/>
    <property type="evidence" value="ECO:0007669"/>
    <property type="project" value="TreeGrafter"/>
</dbReference>
<dbReference type="EMBL" id="QPJK01000015">
    <property type="protein sequence ID" value="RCW64499.1"/>
    <property type="molecule type" value="Genomic_DNA"/>
</dbReference>
<comment type="caution">
    <text evidence="2">The sequence shown here is derived from an EMBL/GenBank/DDBJ whole genome shotgun (WGS) entry which is preliminary data.</text>
</comment>
<dbReference type="Pfam" id="PF01965">
    <property type="entry name" value="DJ-1_PfpI"/>
    <property type="match status" value="1"/>
</dbReference>
<dbReference type="PANTHER" id="PTHR43130:SF2">
    <property type="entry name" value="DJ-1_PFPI DOMAIN-CONTAINING PROTEIN"/>
    <property type="match status" value="1"/>
</dbReference>
<accession>A0A368X9V7</accession>
<proteinExistence type="predicted"/>
<reference evidence="2 3" key="1">
    <citation type="submission" date="2018-07" db="EMBL/GenBank/DDBJ databases">
        <title>Genomic Encyclopedia of Type Strains, Phase IV (KMG-IV): sequencing the most valuable type-strain genomes for metagenomic binning, comparative biology and taxonomic classification.</title>
        <authorList>
            <person name="Goeker M."/>
        </authorList>
    </citation>
    <scope>NUCLEOTIDE SEQUENCE [LARGE SCALE GENOMIC DNA]</scope>
    <source>
        <strain evidence="2 3">DSM 21634</strain>
    </source>
</reference>
<protein>
    <submittedName>
        <fullName evidence="2">Cyclohexyl-isocyanide hydratase</fullName>
    </submittedName>
</protein>
<dbReference type="Proteomes" id="UP000252884">
    <property type="component" value="Unassembled WGS sequence"/>
</dbReference>
<dbReference type="InterPro" id="IPR052158">
    <property type="entry name" value="INH-QAR"/>
</dbReference>
<dbReference type="AlphaFoldDB" id="A0A368X9V7"/>
<evidence type="ECO:0000313" key="3">
    <source>
        <dbReference type="Proteomes" id="UP000252884"/>
    </source>
</evidence>
<feature type="domain" description="DJ-1/PfpI" evidence="1">
    <location>
        <begin position="19"/>
        <end position="176"/>
    </location>
</feature>
<evidence type="ECO:0000259" key="1">
    <source>
        <dbReference type="Pfam" id="PF01965"/>
    </source>
</evidence>
<dbReference type="SUPFAM" id="SSF52317">
    <property type="entry name" value="Class I glutamine amidotransferase-like"/>
    <property type="match status" value="1"/>
</dbReference>
<dbReference type="Gene3D" id="3.40.50.880">
    <property type="match status" value="1"/>
</dbReference>
<keyword evidence="3" id="KW-1185">Reference proteome</keyword>
<dbReference type="InterPro" id="IPR029062">
    <property type="entry name" value="Class_I_gatase-like"/>
</dbReference>